<keyword evidence="2" id="KW-1185">Reference proteome</keyword>
<protein>
    <submittedName>
        <fullName evidence="1">Uncharacterized protein</fullName>
    </submittedName>
</protein>
<dbReference type="AlphaFoldDB" id="A0A0A0JWV3"/>
<reference evidence="1 2" key="1">
    <citation type="submission" date="2013-08" db="EMBL/GenBank/DDBJ databases">
        <title>The genome sequence of Knoellia aerolata.</title>
        <authorList>
            <person name="Zhu W."/>
            <person name="Wang G."/>
        </authorList>
    </citation>
    <scope>NUCLEOTIDE SEQUENCE [LARGE SCALE GENOMIC DNA]</scope>
    <source>
        <strain evidence="1 2">DSM 18566</strain>
    </source>
</reference>
<dbReference type="eggNOG" id="COG4962">
    <property type="taxonomic scope" value="Bacteria"/>
</dbReference>
<sequence length="89" mass="9892">MDAVRTIEAEVREPIRRSGLDPARDPKAVQRLVKDAVADYDQRSMHGGMPVLPDVTEAEKAMWDTVAGLGPLQQYFKIQPSRRSGSRDG</sequence>
<gene>
    <name evidence="1" type="ORF">N801_16530</name>
</gene>
<organism evidence="1 2">
    <name type="scientific">Knoellia aerolata DSM 18566</name>
    <dbReference type="NCBI Taxonomy" id="1385519"/>
    <lineage>
        <taxon>Bacteria</taxon>
        <taxon>Bacillati</taxon>
        <taxon>Actinomycetota</taxon>
        <taxon>Actinomycetes</taxon>
        <taxon>Micrococcales</taxon>
        <taxon>Intrasporangiaceae</taxon>
        <taxon>Knoellia</taxon>
    </lineage>
</organism>
<name>A0A0A0JWV3_9MICO</name>
<dbReference type="Proteomes" id="UP000030013">
    <property type="component" value="Unassembled WGS sequence"/>
</dbReference>
<dbReference type="EMBL" id="AVPL01000055">
    <property type="protein sequence ID" value="KGN40051.1"/>
    <property type="molecule type" value="Genomic_DNA"/>
</dbReference>
<evidence type="ECO:0000313" key="1">
    <source>
        <dbReference type="EMBL" id="KGN40051.1"/>
    </source>
</evidence>
<evidence type="ECO:0000313" key="2">
    <source>
        <dbReference type="Proteomes" id="UP000030013"/>
    </source>
</evidence>
<accession>A0A0A0JWV3</accession>
<comment type="caution">
    <text evidence="1">The sequence shown here is derived from an EMBL/GenBank/DDBJ whole genome shotgun (WGS) entry which is preliminary data.</text>
</comment>
<proteinExistence type="predicted"/>
<dbReference type="RefSeq" id="WP_035939718.1">
    <property type="nucleotide sequence ID" value="NZ_AVPL01000055.1"/>
</dbReference>
<dbReference type="STRING" id="1385519.N801_16530"/>